<sequence length="924" mass="104263">MTPSSTSSSTATMETKVLLYFATKLTAVSTRMQGILTAGVTIEKAVIPNSRFRQVVAVSCGQRSISLPGEDYSLYLHLGSRLIPTEVLKFQRGSRYPLEGTEHRIIPDSWTFENVLDAGKVNLGQGERIQVVLVAKSRARSSSPVSPSAKRLKSRTTGLEDVANLKGILINRSEGLKSPPSIRMPTKANSASLGQFIARDGSALIDNTGLLLRGLSSSERSMTVFRGSLDSGKTTCLRTAQCYLDESRKMMPNSTTSFNAIFPRSAISQSSDAAAPQPHSFVCLFMEFKPMDGGPFDSRSVQDDLNRCVRNHKLKLGLRRPPADVAGLLDSILKACQTARRPVVVLGDDIDIPLWELLQSVLIDGKDHHESFATFRDHFDQIQEILKVTARGLEEGIVKHALFTETLATVPPRTHNNIPWHEIPLADLPFTEEVFQNLVTIGQLEVPTIKKGIIPSWHDFLRPRSSPGGSLPFGLTTRYINTLSKTISATGDQVDKEKAWKSLRVFLHHPDNHTIYPTQRLDILVGLFHEMYALHCDAEDVSRSDRTRKQEYLNTTNAFALTVEQHDEIQNMYIYPSLVEGGLTKEVIFAILHRDGVLRPRQHPMTAGKASRYAYHLTYSNKLLQDTIRIERTPFCYPRSEIDFVAFNKRYEQEMLRLFLEEKGFSCEAAMQDWMMQLFAKHERRVKAAQEVETLYRKRETKVGGEADWFGYIDSLLIPPCATFGGILYVVELKFVSLYALYWGDKGYPPQDTATLLEFSRELFLRSVTKEELLKMFFRYKSEEGPFRIAERKYDKAKDQLNRYIPGIAGGRYVYDEKHPPTQAMNQCIDHRVTVRTDVSENESHRGVRGVIVINAGNVKVQTWKGDKLIPLKGKMQFSIDSQGKPSPCTKTQRERRGPKPGEYPEGKPMVEPIRVWIPRTSAN</sequence>
<accession>A0ABR2ZJL2</accession>
<evidence type="ECO:0000313" key="2">
    <source>
        <dbReference type="EMBL" id="KAL0061568.1"/>
    </source>
</evidence>
<reference evidence="2 3" key="1">
    <citation type="submission" date="2024-05" db="EMBL/GenBank/DDBJ databases">
        <title>A draft genome resource for the thread blight pathogen Marasmius tenuissimus strain MS-2.</title>
        <authorList>
            <person name="Yulfo-Soto G.E."/>
            <person name="Baruah I.K."/>
            <person name="Amoako-Attah I."/>
            <person name="Bukari Y."/>
            <person name="Meinhardt L.W."/>
            <person name="Bailey B.A."/>
            <person name="Cohen S.P."/>
        </authorList>
    </citation>
    <scope>NUCLEOTIDE SEQUENCE [LARGE SCALE GENOMIC DNA]</scope>
    <source>
        <strain evidence="2 3">MS-2</strain>
    </source>
</reference>
<gene>
    <name evidence="2" type="ORF">AAF712_011594</name>
</gene>
<organism evidence="2 3">
    <name type="scientific">Marasmius tenuissimus</name>
    <dbReference type="NCBI Taxonomy" id="585030"/>
    <lineage>
        <taxon>Eukaryota</taxon>
        <taxon>Fungi</taxon>
        <taxon>Dikarya</taxon>
        <taxon>Basidiomycota</taxon>
        <taxon>Agaricomycotina</taxon>
        <taxon>Agaricomycetes</taxon>
        <taxon>Agaricomycetidae</taxon>
        <taxon>Agaricales</taxon>
        <taxon>Marasmiineae</taxon>
        <taxon>Marasmiaceae</taxon>
        <taxon>Marasmius</taxon>
    </lineage>
</organism>
<comment type="caution">
    <text evidence="2">The sequence shown here is derived from an EMBL/GenBank/DDBJ whole genome shotgun (WGS) entry which is preliminary data.</text>
</comment>
<feature type="compositionally biased region" description="Basic and acidic residues" evidence="1">
    <location>
        <begin position="892"/>
        <end position="906"/>
    </location>
</feature>
<dbReference type="Proteomes" id="UP001437256">
    <property type="component" value="Unassembled WGS sequence"/>
</dbReference>
<dbReference type="EMBL" id="JBBXMP010000131">
    <property type="protein sequence ID" value="KAL0061568.1"/>
    <property type="molecule type" value="Genomic_DNA"/>
</dbReference>
<feature type="compositionally biased region" description="Polar residues" evidence="1">
    <location>
        <begin position="879"/>
        <end position="891"/>
    </location>
</feature>
<keyword evidence="3" id="KW-1185">Reference proteome</keyword>
<feature type="region of interest" description="Disordered" evidence="1">
    <location>
        <begin position="878"/>
        <end position="924"/>
    </location>
</feature>
<proteinExistence type="predicted"/>
<evidence type="ECO:0000313" key="3">
    <source>
        <dbReference type="Proteomes" id="UP001437256"/>
    </source>
</evidence>
<protein>
    <submittedName>
        <fullName evidence="2">Uncharacterized protein</fullName>
    </submittedName>
</protein>
<name>A0ABR2ZJL2_9AGAR</name>
<evidence type="ECO:0000256" key="1">
    <source>
        <dbReference type="SAM" id="MobiDB-lite"/>
    </source>
</evidence>